<dbReference type="PROSITE" id="PS51257">
    <property type="entry name" value="PROKAR_LIPOPROTEIN"/>
    <property type="match status" value="1"/>
</dbReference>
<evidence type="ECO:0008006" key="4">
    <source>
        <dbReference type="Google" id="ProtNLM"/>
    </source>
</evidence>
<dbReference type="AlphaFoldDB" id="A0A1D8K644"/>
<feature type="signal peptide" evidence="1">
    <location>
        <begin position="1"/>
        <end position="17"/>
    </location>
</feature>
<proteinExistence type="predicted"/>
<keyword evidence="1" id="KW-0732">Signal</keyword>
<evidence type="ECO:0000313" key="3">
    <source>
        <dbReference type="Proteomes" id="UP000095342"/>
    </source>
</evidence>
<dbReference type="Proteomes" id="UP000095342">
    <property type="component" value="Chromosome"/>
</dbReference>
<protein>
    <recommendedName>
        <fullName evidence="4">DUF4156 domain-containing protein</fullName>
    </recommendedName>
</protein>
<dbReference type="Pfam" id="PF13698">
    <property type="entry name" value="DUF4156"/>
    <property type="match status" value="1"/>
</dbReference>
<dbReference type="EMBL" id="CP017448">
    <property type="protein sequence ID" value="AOV16421.1"/>
    <property type="molecule type" value="Genomic_DNA"/>
</dbReference>
<reference evidence="2 3" key="1">
    <citation type="submission" date="2016-09" db="EMBL/GenBank/DDBJ databases">
        <title>Acidihalobacter prosperus V6 (DSM14174).</title>
        <authorList>
            <person name="Khaleque H.N."/>
            <person name="Ramsay J.P."/>
            <person name="Murphy R.J.T."/>
            <person name="Kaksonen A.H."/>
            <person name="Boxall N.J."/>
            <person name="Watkin E.L.J."/>
        </authorList>
    </citation>
    <scope>NUCLEOTIDE SEQUENCE [LARGE SCALE GENOMIC DNA]</scope>
    <source>
        <strain evidence="2 3">V6</strain>
    </source>
</reference>
<dbReference type="KEGG" id="aaeo:BJI67_04465"/>
<organism evidence="2 3">
    <name type="scientific">Acidihalobacter aeolianus</name>
    <dbReference type="NCBI Taxonomy" id="2792603"/>
    <lineage>
        <taxon>Bacteria</taxon>
        <taxon>Pseudomonadati</taxon>
        <taxon>Pseudomonadota</taxon>
        <taxon>Gammaproteobacteria</taxon>
        <taxon>Chromatiales</taxon>
        <taxon>Ectothiorhodospiraceae</taxon>
        <taxon>Acidihalobacter</taxon>
    </lineage>
</organism>
<evidence type="ECO:0000313" key="2">
    <source>
        <dbReference type="EMBL" id="AOV16421.1"/>
    </source>
</evidence>
<evidence type="ECO:0000256" key="1">
    <source>
        <dbReference type="SAM" id="SignalP"/>
    </source>
</evidence>
<name>A0A1D8K644_9GAMM</name>
<feature type="chain" id="PRO_5009109757" description="DUF4156 domain-containing protein" evidence="1">
    <location>
        <begin position="18"/>
        <end position="107"/>
    </location>
</feature>
<gene>
    <name evidence="2" type="ORF">BJI67_04465</name>
</gene>
<sequence>MKLRLLLLSALIASLTAGCTWVKLSPQGEEARVLRPDQVSSCKPLGTTTVQVAATVLGIPRPRRDVEHDLQALARNTVQKNGGDTIVPEGQPVNGSQTFAMYRCINP</sequence>
<dbReference type="InterPro" id="IPR025294">
    <property type="entry name" value="DUF4156"/>
</dbReference>
<dbReference type="RefSeq" id="WP_070072013.1">
    <property type="nucleotide sequence ID" value="NZ_CP017448.1"/>
</dbReference>
<keyword evidence="3" id="KW-1185">Reference proteome</keyword>
<accession>A0A1D8K644</accession>